<feature type="non-terminal residue" evidence="2">
    <location>
        <position position="219"/>
    </location>
</feature>
<sequence length="219" mass="25563">NSQKRFFSWIHFYDPHTPYEPPEPYKSQYEKQPWGLYDGEIAYVDFLIGKVLENLRERDLLEKTVIIIVGDHGESLGEHHESAHGFFIYDATVSVPLIIRIPSAHLQGKTIATQVQNVDIMPTLCELLDLQVPETVQGQSLLPLIMGRKLKKEPPAYSETYYPRYHYGWSELKSLRTPKYKYILAPRPELYDLDLDPREQNNIFNKNRSLGNEFAQQLR</sequence>
<dbReference type="InterPro" id="IPR052701">
    <property type="entry name" value="GAG_Ulvan_Degrading_Sulfatases"/>
</dbReference>
<dbReference type="SUPFAM" id="SSF53649">
    <property type="entry name" value="Alkaline phosphatase-like"/>
    <property type="match status" value="1"/>
</dbReference>
<dbReference type="Gene3D" id="3.40.720.10">
    <property type="entry name" value="Alkaline Phosphatase, subunit A"/>
    <property type="match status" value="1"/>
</dbReference>
<comment type="caution">
    <text evidence="2">The sequence shown here is derived from an EMBL/GenBank/DDBJ whole genome shotgun (WGS) entry which is preliminary data.</text>
</comment>
<evidence type="ECO:0000313" key="2">
    <source>
        <dbReference type="EMBL" id="GAH14340.1"/>
    </source>
</evidence>
<dbReference type="Pfam" id="PF00884">
    <property type="entry name" value="Sulfatase"/>
    <property type="match status" value="1"/>
</dbReference>
<dbReference type="InterPro" id="IPR000917">
    <property type="entry name" value="Sulfatase_N"/>
</dbReference>
<protein>
    <recommendedName>
        <fullName evidence="1">Sulfatase N-terminal domain-containing protein</fullName>
    </recommendedName>
</protein>
<reference evidence="2" key="1">
    <citation type="journal article" date="2014" name="Front. Microbiol.">
        <title>High frequency of phylogenetically diverse reductive dehalogenase-homologous genes in deep subseafloor sedimentary metagenomes.</title>
        <authorList>
            <person name="Kawai M."/>
            <person name="Futagami T."/>
            <person name="Toyoda A."/>
            <person name="Takaki Y."/>
            <person name="Nishi S."/>
            <person name="Hori S."/>
            <person name="Arai W."/>
            <person name="Tsubouchi T."/>
            <person name="Morono Y."/>
            <person name="Uchiyama I."/>
            <person name="Ito T."/>
            <person name="Fujiyama A."/>
            <person name="Inagaki F."/>
            <person name="Takami H."/>
        </authorList>
    </citation>
    <scope>NUCLEOTIDE SEQUENCE</scope>
    <source>
        <strain evidence="2">Expedition CK06-06</strain>
    </source>
</reference>
<dbReference type="AlphaFoldDB" id="X1E1N1"/>
<name>X1E1N1_9ZZZZ</name>
<proteinExistence type="predicted"/>
<gene>
    <name evidence="2" type="ORF">S01H4_58367</name>
</gene>
<feature type="non-terminal residue" evidence="2">
    <location>
        <position position="1"/>
    </location>
</feature>
<dbReference type="EMBL" id="BART01034085">
    <property type="protein sequence ID" value="GAH14340.1"/>
    <property type="molecule type" value="Genomic_DNA"/>
</dbReference>
<evidence type="ECO:0000259" key="1">
    <source>
        <dbReference type="Pfam" id="PF00884"/>
    </source>
</evidence>
<feature type="domain" description="Sulfatase N-terminal" evidence="1">
    <location>
        <begin position="3"/>
        <end position="129"/>
    </location>
</feature>
<dbReference type="PANTHER" id="PTHR43751">
    <property type="entry name" value="SULFATASE"/>
    <property type="match status" value="1"/>
</dbReference>
<dbReference type="InterPro" id="IPR017850">
    <property type="entry name" value="Alkaline_phosphatase_core_sf"/>
</dbReference>
<organism evidence="2">
    <name type="scientific">marine sediment metagenome</name>
    <dbReference type="NCBI Taxonomy" id="412755"/>
    <lineage>
        <taxon>unclassified sequences</taxon>
        <taxon>metagenomes</taxon>
        <taxon>ecological metagenomes</taxon>
    </lineage>
</organism>
<dbReference type="PANTHER" id="PTHR43751:SF3">
    <property type="entry name" value="SULFATASE N-TERMINAL DOMAIN-CONTAINING PROTEIN"/>
    <property type="match status" value="1"/>
</dbReference>
<accession>X1E1N1</accession>